<name>A0ABT5L6W5_9ALTE</name>
<dbReference type="InterPro" id="IPR016039">
    <property type="entry name" value="Thiolase-like"/>
</dbReference>
<dbReference type="Pfam" id="PF08545">
    <property type="entry name" value="ACP_syn_III"/>
    <property type="match status" value="1"/>
</dbReference>
<dbReference type="InterPro" id="IPR013751">
    <property type="entry name" value="ACP_syn_III_N"/>
</dbReference>
<accession>A0ABT5L6W5</accession>
<dbReference type="Gene3D" id="3.40.47.10">
    <property type="match status" value="2"/>
</dbReference>
<dbReference type="EMBL" id="JAQQXP010000003">
    <property type="protein sequence ID" value="MDC8832607.1"/>
    <property type="molecule type" value="Genomic_DNA"/>
</dbReference>
<evidence type="ECO:0000313" key="5">
    <source>
        <dbReference type="EMBL" id="MDC8832607.1"/>
    </source>
</evidence>
<sequence length="374" mass="40528">MNANVVLSGVGLWTPPNKISNEELVASYNAWAEAFNNEHQAQIDAGEITAKPFSSADFIEKASGIKSRYIYQKEGALDITRMRPLIPERGEDELSNQAEIAIEAAKLALADANKTAADVDAVIVACAYTQRSYPAIAIEVQSALGIDGFGFDMLVACSAATFGMHRAWEMVASGNARCVLVINPELVSPQVNYTDRDSHFIFGDVATATVLESAETVTTDTSFDILSTQAKTVFSNNIRSNFGYMSHANDSDPFGPDKLFHQAGRKVFKEVCPMAAEHISGHLARHGLTAENVRRWWLHQANINMNLLICKKLLGRDASADEAPIVLDEYANTASAGSVIAFALHHQDLAQDDVGVICSFGAGYSIGSLLVRKR</sequence>
<keyword evidence="1" id="KW-0808">Transferase</keyword>
<evidence type="ECO:0000259" key="3">
    <source>
        <dbReference type="Pfam" id="PF08541"/>
    </source>
</evidence>
<comment type="caution">
    <text evidence="5">The sequence shown here is derived from an EMBL/GenBank/DDBJ whole genome shotgun (WGS) entry which is preliminary data.</text>
</comment>
<proteinExistence type="predicted"/>
<feature type="domain" description="Beta-ketoacyl-[acyl-carrier-protein] synthase III N-terminal" evidence="4">
    <location>
        <begin position="151"/>
        <end position="224"/>
    </location>
</feature>
<evidence type="ECO:0000313" key="6">
    <source>
        <dbReference type="Proteomes" id="UP001218788"/>
    </source>
</evidence>
<evidence type="ECO:0000259" key="4">
    <source>
        <dbReference type="Pfam" id="PF08545"/>
    </source>
</evidence>
<dbReference type="RefSeq" id="WP_273642447.1">
    <property type="nucleotide sequence ID" value="NZ_JAQQXP010000003.1"/>
</dbReference>
<dbReference type="NCBIfam" id="NF005703">
    <property type="entry name" value="PRK07515.1"/>
    <property type="match status" value="1"/>
</dbReference>
<dbReference type="Proteomes" id="UP001218788">
    <property type="component" value="Unassembled WGS sequence"/>
</dbReference>
<dbReference type="Pfam" id="PF08541">
    <property type="entry name" value="ACP_syn_III_C"/>
    <property type="match status" value="1"/>
</dbReference>
<dbReference type="PANTHER" id="PTHR34069">
    <property type="entry name" value="3-OXOACYL-[ACYL-CARRIER-PROTEIN] SYNTHASE 3"/>
    <property type="match status" value="1"/>
</dbReference>
<dbReference type="CDD" id="cd00830">
    <property type="entry name" value="KAS_III"/>
    <property type="match status" value="1"/>
</dbReference>
<gene>
    <name evidence="5" type="ORF">OIK42_17780</name>
</gene>
<dbReference type="SUPFAM" id="SSF53901">
    <property type="entry name" value="Thiolase-like"/>
    <property type="match status" value="1"/>
</dbReference>
<protein>
    <submittedName>
        <fullName evidence="5">Beta-ketoacyl-ACP synthase III</fullName>
    </submittedName>
</protein>
<dbReference type="InterPro" id="IPR013747">
    <property type="entry name" value="ACP_syn_III_C"/>
</dbReference>
<evidence type="ECO:0000256" key="2">
    <source>
        <dbReference type="ARBA" id="ARBA00023315"/>
    </source>
</evidence>
<organism evidence="5 6">
    <name type="scientific">Alteromonas gilva</name>
    <dbReference type="NCBI Taxonomy" id="2987522"/>
    <lineage>
        <taxon>Bacteria</taxon>
        <taxon>Pseudomonadati</taxon>
        <taxon>Pseudomonadota</taxon>
        <taxon>Gammaproteobacteria</taxon>
        <taxon>Alteromonadales</taxon>
        <taxon>Alteromonadaceae</taxon>
        <taxon>Alteromonas/Salinimonas group</taxon>
        <taxon>Alteromonas</taxon>
    </lineage>
</organism>
<reference evidence="5 6" key="1">
    <citation type="submission" date="2022-10" db="EMBL/GenBank/DDBJ databases">
        <title>Alteromonas sp. chi3 Genome sequencing.</title>
        <authorList>
            <person name="Park S."/>
        </authorList>
    </citation>
    <scope>NUCLEOTIDE SEQUENCE [LARGE SCALE GENOMIC DNA]</scope>
    <source>
        <strain evidence="6">chi3</strain>
    </source>
</reference>
<evidence type="ECO:0000256" key="1">
    <source>
        <dbReference type="ARBA" id="ARBA00022679"/>
    </source>
</evidence>
<keyword evidence="6" id="KW-1185">Reference proteome</keyword>
<dbReference type="PANTHER" id="PTHR34069:SF2">
    <property type="entry name" value="BETA-KETOACYL-[ACYL-CARRIER-PROTEIN] SYNTHASE III"/>
    <property type="match status" value="1"/>
</dbReference>
<feature type="domain" description="Beta-ketoacyl-[acyl-carrier-protein] synthase III C-terminal" evidence="3">
    <location>
        <begin position="283"/>
        <end position="372"/>
    </location>
</feature>
<keyword evidence="2" id="KW-0012">Acyltransferase</keyword>